<dbReference type="KEGG" id="nlc:EBAPG3_008780"/>
<reference evidence="1 2" key="1">
    <citation type="journal article" date="2015" name="Int. J. Syst. Evol. Microbiol.">
        <title>Nitrosospira lacus sp. nov., a psychrotolerant, ammonia-oxidizing bacterium from sandy lake sediment.</title>
        <authorList>
            <person name="Urakawa H."/>
            <person name="Garcia J.C."/>
            <person name="Nielsen J.L."/>
            <person name="Le V.Q."/>
            <person name="Kozlowski J.A."/>
            <person name="Stein L.Y."/>
            <person name="Lim C.K."/>
            <person name="Pommerening-Roser A."/>
            <person name="Martens-Habbena W."/>
            <person name="Stahl D.A."/>
            <person name="Klotz M.G."/>
        </authorList>
    </citation>
    <scope>NUCLEOTIDE SEQUENCE [LARGE SCALE GENOMIC DNA]</scope>
    <source>
        <strain evidence="1 2">APG3</strain>
    </source>
</reference>
<keyword evidence="2" id="KW-1185">Reference proteome</keyword>
<protein>
    <submittedName>
        <fullName evidence="1">Uncharacterized protein</fullName>
    </submittedName>
</protein>
<dbReference type="eggNOG" id="ENOG50302BU">
    <property type="taxonomic scope" value="Bacteria"/>
</dbReference>
<dbReference type="OrthoDB" id="8566075at2"/>
<dbReference type="EMBL" id="CP021106">
    <property type="protein sequence ID" value="ARO87852.1"/>
    <property type="molecule type" value="Genomic_DNA"/>
</dbReference>
<evidence type="ECO:0000313" key="2">
    <source>
        <dbReference type="Proteomes" id="UP000012179"/>
    </source>
</evidence>
<proteinExistence type="predicted"/>
<name>A0A1W6SQ02_9PROT</name>
<gene>
    <name evidence="1" type="ORF">EBAPG3_008780</name>
</gene>
<accession>A0A1W6SQ02</accession>
<dbReference type="Proteomes" id="UP000012179">
    <property type="component" value="Chromosome"/>
</dbReference>
<organism evidence="1 2">
    <name type="scientific">Nitrosospira lacus</name>
    <dbReference type="NCBI Taxonomy" id="1288494"/>
    <lineage>
        <taxon>Bacteria</taxon>
        <taxon>Pseudomonadati</taxon>
        <taxon>Pseudomonadota</taxon>
        <taxon>Betaproteobacteria</taxon>
        <taxon>Nitrosomonadales</taxon>
        <taxon>Nitrosomonadaceae</taxon>
        <taxon>Nitrosospira</taxon>
    </lineage>
</organism>
<evidence type="ECO:0000313" key="1">
    <source>
        <dbReference type="EMBL" id="ARO87852.1"/>
    </source>
</evidence>
<dbReference type="AlphaFoldDB" id="A0A1W6SQ02"/>
<sequence>MFNFGVFAGGLAQGARSGQDMALRQKRAERMASADEREAEIHGARMDRAAYHKDARDRLRAANDEIAAGWEEAIGGQQPSRIETNPIFPSSTGRFRVSGFQSEIPATPADHGAGLMSLRQESTGQGSHPGAPMAADEMIARRMLTGNLLDDPDELTRMAGIYKKHGLLTEMAPWMTKAWEAKKKRIPDALNLLLSGDAKGARAILKKGGINLADDPMPMNPDDPQSNWKFKLEDGAEQDVNLRELAIRFFPSSILAR</sequence>
<dbReference type="RefSeq" id="WP_004178506.1">
    <property type="nucleotide sequence ID" value="NZ_CP021106.3"/>
</dbReference>